<comment type="caution">
    <text evidence="1">The sequence shown here is derived from an EMBL/GenBank/DDBJ whole genome shotgun (WGS) entry which is preliminary data.</text>
</comment>
<name>A0A4D9DXE1_9SAUR</name>
<reference evidence="1 2" key="1">
    <citation type="submission" date="2019-04" db="EMBL/GenBank/DDBJ databases">
        <title>Draft genome of the big-headed turtle Platysternon megacephalum.</title>
        <authorList>
            <person name="Gong S."/>
        </authorList>
    </citation>
    <scope>NUCLEOTIDE SEQUENCE [LARGE SCALE GENOMIC DNA]</scope>
    <source>
        <strain evidence="1">DO16091913</strain>
        <tissue evidence="1">Muscle</tissue>
    </source>
</reference>
<dbReference type="Proteomes" id="UP000297703">
    <property type="component" value="Unassembled WGS sequence"/>
</dbReference>
<protein>
    <submittedName>
        <fullName evidence="1">Rab-like protein 6</fullName>
    </submittedName>
</protein>
<dbReference type="AlphaFoldDB" id="A0A4D9DXE1"/>
<proteinExistence type="predicted"/>
<reference evidence="1 2" key="2">
    <citation type="submission" date="2019-04" db="EMBL/GenBank/DDBJ databases">
        <title>The genome sequence of big-headed turtle.</title>
        <authorList>
            <person name="Gong S."/>
        </authorList>
    </citation>
    <scope>NUCLEOTIDE SEQUENCE [LARGE SCALE GENOMIC DNA]</scope>
    <source>
        <strain evidence="1">DO16091913</strain>
        <tissue evidence="1">Muscle</tissue>
    </source>
</reference>
<dbReference type="EMBL" id="QXTE01000199">
    <property type="protein sequence ID" value="TFK02159.1"/>
    <property type="molecule type" value="Genomic_DNA"/>
</dbReference>
<organism evidence="1 2">
    <name type="scientific">Platysternon megacephalum</name>
    <name type="common">big-headed turtle</name>
    <dbReference type="NCBI Taxonomy" id="55544"/>
    <lineage>
        <taxon>Eukaryota</taxon>
        <taxon>Metazoa</taxon>
        <taxon>Chordata</taxon>
        <taxon>Craniata</taxon>
        <taxon>Vertebrata</taxon>
        <taxon>Euteleostomi</taxon>
        <taxon>Archelosauria</taxon>
        <taxon>Testudinata</taxon>
        <taxon>Testudines</taxon>
        <taxon>Cryptodira</taxon>
        <taxon>Durocryptodira</taxon>
        <taxon>Testudinoidea</taxon>
        <taxon>Platysternidae</taxon>
        <taxon>Platysternon</taxon>
    </lineage>
</organism>
<accession>A0A4D9DXE1</accession>
<evidence type="ECO:0000313" key="1">
    <source>
        <dbReference type="EMBL" id="TFK02159.1"/>
    </source>
</evidence>
<keyword evidence="2" id="KW-1185">Reference proteome</keyword>
<evidence type="ECO:0000313" key="2">
    <source>
        <dbReference type="Proteomes" id="UP000297703"/>
    </source>
</evidence>
<sequence length="108" mass="12401">MMEKGPEESNACLKSETGRRGNMAASYFCGLVSHLRSVLWDNCSPVPELNVQTTHKTFSSWRKICKWRETRKPSLKGESICFCSSCVSVHLTKRKSRKVSFAEERWKV</sequence>
<gene>
    <name evidence="1" type="ORF">DR999_PMT15584</name>
</gene>